<accession>A0A316EEZ2</accession>
<dbReference type="Proteomes" id="UP000245697">
    <property type="component" value="Unassembled WGS sequence"/>
</dbReference>
<dbReference type="Pfam" id="PF01740">
    <property type="entry name" value="STAS"/>
    <property type="match status" value="1"/>
</dbReference>
<dbReference type="RefSeq" id="WP_158319575.1">
    <property type="nucleotide sequence ID" value="NZ_BONA01000110.1"/>
</dbReference>
<comment type="caution">
    <text evidence="2">The sequence shown here is derived from an EMBL/GenBank/DDBJ whole genome shotgun (WGS) entry which is preliminary data.</text>
</comment>
<dbReference type="EMBL" id="QGGR01000047">
    <property type="protein sequence ID" value="PWK29127.1"/>
    <property type="molecule type" value="Genomic_DNA"/>
</dbReference>
<organism evidence="2 3">
    <name type="scientific">Actinoplanes xinjiangensis</name>
    <dbReference type="NCBI Taxonomy" id="512350"/>
    <lineage>
        <taxon>Bacteria</taxon>
        <taxon>Bacillati</taxon>
        <taxon>Actinomycetota</taxon>
        <taxon>Actinomycetes</taxon>
        <taxon>Micromonosporales</taxon>
        <taxon>Micromonosporaceae</taxon>
        <taxon>Actinoplanes</taxon>
    </lineage>
</organism>
<dbReference type="OrthoDB" id="3295995at2"/>
<gene>
    <name evidence="2" type="ORF">BC793_14741</name>
</gene>
<reference evidence="2 3" key="1">
    <citation type="submission" date="2018-05" db="EMBL/GenBank/DDBJ databases">
        <title>Genomic Encyclopedia of Archaeal and Bacterial Type Strains, Phase II (KMG-II): from individual species to whole genera.</title>
        <authorList>
            <person name="Goeker M."/>
        </authorList>
    </citation>
    <scope>NUCLEOTIDE SEQUENCE [LARGE SCALE GENOMIC DNA]</scope>
    <source>
        <strain evidence="2 3">DSM 45184</strain>
    </source>
</reference>
<dbReference type="Gene3D" id="3.30.750.24">
    <property type="entry name" value="STAS domain"/>
    <property type="match status" value="1"/>
</dbReference>
<dbReference type="CDD" id="cd07043">
    <property type="entry name" value="STAS_anti-anti-sigma_factors"/>
    <property type="match status" value="1"/>
</dbReference>
<dbReference type="SUPFAM" id="SSF52091">
    <property type="entry name" value="SpoIIaa-like"/>
    <property type="match status" value="1"/>
</dbReference>
<proteinExistence type="predicted"/>
<evidence type="ECO:0000313" key="3">
    <source>
        <dbReference type="Proteomes" id="UP000245697"/>
    </source>
</evidence>
<evidence type="ECO:0000259" key="1">
    <source>
        <dbReference type="PROSITE" id="PS50801"/>
    </source>
</evidence>
<dbReference type="InterPro" id="IPR002645">
    <property type="entry name" value="STAS_dom"/>
</dbReference>
<sequence length="148" mass="15555">MSERAFEDRDSTPETARPDTVRIEETAGAAVVAVRGGIDSAAAPVLRDALTWAVGCHDRVVVDLSKAVHIDRTGLSVLIAAQDLASSRAVQLCFTAPSPLLLSALGDLRAAEMLMPVDAAHPCQAPPSGRDGFTLPRPARLTLQFDAA</sequence>
<keyword evidence="3" id="KW-1185">Reference proteome</keyword>
<protein>
    <submittedName>
        <fullName evidence="2">Anti-anti-sigma factor</fullName>
    </submittedName>
</protein>
<feature type="domain" description="STAS" evidence="1">
    <location>
        <begin position="19"/>
        <end position="105"/>
    </location>
</feature>
<dbReference type="PROSITE" id="PS50801">
    <property type="entry name" value="STAS"/>
    <property type="match status" value="1"/>
</dbReference>
<evidence type="ECO:0000313" key="2">
    <source>
        <dbReference type="EMBL" id="PWK29127.1"/>
    </source>
</evidence>
<dbReference type="InterPro" id="IPR036513">
    <property type="entry name" value="STAS_dom_sf"/>
</dbReference>
<name>A0A316EEZ2_9ACTN</name>
<dbReference type="AlphaFoldDB" id="A0A316EEZ2"/>